<dbReference type="OrthoDB" id="9793351at2"/>
<proteinExistence type="predicted"/>
<keyword evidence="1" id="KW-0620">Polyamine biosynthesis</keyword>
<dbReference type="Proteomes" id="UP000188219">
    <property type="component" value="Chromosome"/>
</dbReference>
<accession>A0A1Q2M8J7</accession>
<evidence type="ECO:0000256" key="1">
    <source>
        <dbReference type="ARBA" id="ARBA00023115"/>
    </source>
</evidence>
<gene>
    <name evidence="2" type="ORF">Mag101_15370</name>
</gene>
<dbReference type="STRING" id="260552.Mag101_15370"/>
<reference evidence="2" key="1">
    <citation type="submission" date="2017-02" db="EMBL/GenBank/DDBJ databases">
        <title>Genome of Microbulbifer agarilyticus GP101.</title>
        <authorList>
            <person name="Jung J."/>
            <person name="Bae S.S."/>
            <person name="Baek K."/>
        </authorList>
    </citation>
    <scope>NUCLEOTIDE SEQUENCE [LARGE SCALE GENOMIC DNA]</scope>
    <source>
        <strain evidence="2">GP101</strain>
    </source>
</reference>
<dbReference type="InterPro" id="IPR029063">
    <property type="entry name" value="SAM-dependent_MTases_sf"/>
</dbReference>
<evidence type="ECO:0000313" key="3">
    <source>
        <dbReference type="Proteomes" id="UP000188219"/>
    </source>
</evidence>
<dbReference type="KEGG" id="maga:Mag101_15370"/>
<dbReference type="RefSeq" id="WP_077406965.1">
    <property type="nucleotide sequence ID" value="NZ_CP019650.1"/>
</dbReference>
<dbReference type="AlphaFoldDB" id="A0A1Q2M8J7"/>
<dbReference type="SUPFAM" id="SSF53335">
    <property type="entry name" value="S-adenosyl-L-methionine-dependent methyltransferases"/>
    <property type="match status" value="1"/>
</dbReference>
<evidence type="ECO:0000313" key="2">
    <source>
        <dbReference type="EMBL" id="AQQ68858.1"/>
    </source>
</evidence>
<dbReference type="GO" id="GO:0006596">
    <property type="term" value="P:polyamine biosynthetic process"/>
    <property type="evidence" value="ECO:0007669"/>
    <property type="project" value="UniProtKB-KW"/>
</dbReference>
<evidence type="ECO:0008006" key="4">
    <source>
        <dbReference type="Google" id="ProtNLM"/>
    </source>
</evidence>
<keyword evidence="3" id="KW-1185">Reference proteome</keyword>
<dbReference type="EMBL" id="CP019650">
    <property type="protein sequence ID" value="AQQ68858.1"/>
    <property type="molecule type" value="Genomic_DNA"/>
</dbReference>
<protein>
    <recommendedName>
        <fullName evidence="4">Spermidine synthase</fullName>
    </recommendedName>
</protein>
<dbReference type="PANTHER" id="PTHR43317:SF3">
    <property type="entry name" value="BLR2883 PROTEIN"/>
    <property type="match status" value="1"/>
</dbReference>
<name>A0A1Q2M8J7_9GAMM</name>
<organism evidence="2 3">
    <name type="scientific">Microbulbifer agarilyticus</name>
    <dbReference type="NCBI Taxonomy" id="260552"/>
    <lineage>
        <taxon>Bacteria</taxon>
        <taxon>Pseudomonadati</taxon>
        <taxon>Pseudomonadota</taxon>
        <taxon>Gammaproteobacteria</taxon>
        <taxon>Cellvibrionales</taxon>
        <taxon>Microbulbiferaceae</taxon>
        <taxon>Microbulbifer</taxon>
    </lineage>
</organism>
<dbReference type="eggNOG" id="COG2519">
    <property type="taxonomic scope" value="Bacteria"/>
</dbReference>
<sequence>MKPWIELGTAQIPNNGGVLTLRQRDQEFSISLSGPRGELMNSRRFNSEQQLSVLGCAHLNNKKNARVLVGGMGMGYTLAAALEAVTDSSEVIVADLIPEVVEWNRGPLGECAGRPLDDSRVVEHIGDVGELLVNRSGEYDAVLLDVDNGPEGLTHSDNNWLYSIEGTSSIYKSLVPDGVLAVWSASPDAVYANRLKKAGYQVEVKTVRERPGKGARHAIFLAKKPAGQRGRKRG</sequence>
<dbReference type="Gene3D" id="3.40.50.150">
    <property type="entry name" value="Vaccinia Virus protein VP39"/>
    <property type="match status" value="1"/>
</dbReference>
<dbReference type="Pfam" id="PF01564">
    <property type="entry name" value="Spermine_synth"/>
    <property type="match status" value="1"/>
</dbReference>
<dbReference type="PANTHER" id="PTHR43317">
    <property type="entry name" value="THERMOSPERMINE SYNTHASE ACAULIS5"/>
    <property type="match status" value="1"/>
</dbReference>